<dbReference type="InterPro" id="IPR036397">
    <property type="entry name" value="RNaseH_sf"/>
</dbReference>
<dbReference type="Gene3D" id="3.30.420.10">
    <property type="entry name" value="Ribonuclease H-like superfamily/Ribonuclease H"/>
    <property type="match status" value="1"/>
</dbReference>
<dbReference type="EMBL" id="JAAIUW010000008">
    <property type="protein sequence ID" value="KAF7821826.1"/>
    <property type="molecule type" value="Genomic_DNA"/>
</dbReference>
<dbReference type="AlphaFoldDB" id="A0A834WJP7"/>
<dbReference type="PANTHER" id="PTHR46148">
    <property type="entry name" value="CHROMO DOMAIN-CONTAINING PROTEIN"/>
    <property type="match status" value="1"/>
</dbReference>
<keyword evidence="3" id="KW-1185">Reference proteome</keyword>
<dbReference type="PANTHER" id="PTHR46148:SF54">
    <property type="entry name" value="RETROTRANSPOSON-LIKE PROTEIN"/>
    <property type="match status" value="1"/>
</dbReference>
<dbReference type="InterPro" id="IPR056924">
    <property type="entry name" value="SH3_Tf2-1"/>
</dbReference>
<organism evidence="2 3">
    <name type="scientific">Senna tora</name>
    <dbReference type="NCBI Taxonomy" id="362788"/>
    <lineage>
        <taxon>Eukaryota</taxon>
        <taxon>Viridiplantae</taxon>
        <taxon>Streptophyta</taxon>
        <taxon>Embryophyta</taxon>
        <taxon>Tracheophyta</taxon>
        <taxon>Spermatophyta</taxon>
        <taxon>Magnoliopsida</taxon>
        <taxon>eudicotyledons</taxon>
        <taxon>Gunneridae</taxon>
        <taxon>Pentapetalae</taxon>
        <taxon>rosids</taxon>
        <taxon>fabids</taxon>
        <taxon>Fabales</taxon>
        <taxon>Fabaceae</taxon>
        <taxon>Caesalpinioideae</taxon>
        <taxon>Cassia clade</taxon>
        <taxon>Senna</taxon>
    </lineage>
</organism>
<proteinExistence type="predicted"/>
<evidence type="ECO:0000259" key="1">
    <source>
        <dbReference type="Pfam" id="PF24626"/>
    </source>
</evidence>
<dbReference type="GO" id="GO:0003676">
    <property type="term" value="F:nucleic acid binding"/>
    <property type="evidence" value="ECO:0007669"/>
    <property type="project" value="InterPro"/>
</dbReference>
<evidence type="ECO:0000313" key="2">
    <source>
        <dbReference type="EMBL" id="KAF7821826.1"/>
    </source>
</evidence>
<dbReference type="OrthoDB" id="5554229at2759"/>
<comment type="caution">
    <text evidence="2">The sequence shown here is derived from an EMBL/GenBank/DDBJ whole genome shotgun (WGS) entry which is preliminary data.</text>
</comment>
<sequence length="434" mass="49128">MADALSRSCFMACLSPVFTILDDVRRALLDDTTTAQIIMSQCHDNALVLPFYTLRDGVLYWKDRIVVPSSASTLKQSLLHEYHASPMGGVMRVICAPMLVLHRCFTGQICARSWFPCLSWAECWYNTAYHTAIGMTSFKAVYGRDPPHLPCYSPMSTDAGEVQDQLLARDALLHRLKLHLQRSQERMKHFTDKKRSELQFQVGDSVFVRLQPYHQHSLQLRRNQKLGMRFFGPFPIVERIGEVAYRLQLPSHAKIHDVFHVSQLKRCVGSIADLHIPLPLLTTQLGPVISPLSILHRREVQVGNQWETQLLVAWDDDSSPTWECMIDFQQSYPNFDLKDKVTSNGGGNVISSGPKQAVVKGSAQVQQTSPNVEGPSENWVRRSVRMKKPTWKYMPIPVANHTPSSSHRGMLKAGANINLEEVHGRANPSRQRPI</sequence>
<gene>
    <name evidence="2" type="ORF">G2W53_027281</name>
</gene>
<name>A0A834WJP7_9FABA</name>
<dbReference type="Pfam" id="PF24626">
    <property type="entry name" value="SH3_Tf2-1"/>
    <property type="match status" value="1"/>
</dbReference>
<dbReference type="Proteomes" id="UP000634136">
    <property type="component" value="Unassembled WGS sequence"/>
</dbReference>
<protein>
    <submittedName>
        <fullName evidence="2">Ty3/gypsy retrotransposon protein</fullName>
    </submittedName>
</protein>
<evidence type="ECO:0000313" key="3">
    <source>
        <dbReference type="Proteomes" id="UP000634136"/>
    </source>
</evidence>
<reference evidence="2" key="1">
    <citation type="submission" date="2020-09" db="EMBL/GenBank/DDBJ databases">
        <title>Genome-Enabled Discovery of Anthraquinone Biosynthesis in Senna tora.</title>
        <authorList>
            <person name="Kang S.-H."/>
            <person name="Pandey R.P."/>
            <person name="Lee C.-M."/>
            <person name="Sim J.-S."/>
            <person name="Jeong J.-T."/>
            <person name="Choi B.-S."/>
            <person name="Jung M."/>
            <person name="Ginzburg D."/>
            <person name="Zhao K."/>
            <person name="Won S.Y."/>
            <person name="Oh T.-J."/>
            <person name="Yu Y."/>
            <person name="Kim N.-H."/>
            <person name="Lee O.R."/>
            <person name="Lee T.-H."/>
            <person name="Bashyal P."/>
            <person name="Kim T.-S."/>
            <person name="Lee W.-H."/>
            <person name="Kawkins C."/>
            <person name="Kim C.-K."/>
            <person name="Kim J.S."/>
            <person name="Ahn B.O."/>
            <person name="Rhee S.Y."/>
            <person name="Sohng J.K."/>
        </authorList>
    </citation>
    <scope>NUCLEOTIDE SEQUENCE</scope>
    <source>
        <tissue evidence="2">Leaf</tissue>
    </source>
</reference>
<accession>A0A834WJP7</accession>
<feature type="domain" description="Tf2-1-like SH3-like" evidence="1">
    <location>
        <begin position="203"/>
        <end position="268"/>
    </location>
</feature>